<evidence type="ECO:0000256" key="1">
    <source>
        <dbReference type="ARBA" id="ARBA00023152"/>
    </source>
</evidence>
<reference evidence="4 5" key="1">
    <citation type="submission" date="2019-05" db="EMBL/GenBank/DDBJ databases">
        <authorList>
            <person name="Narsing Rao M.P."/>
            <person name="Li W.J."/>
        </authorList>
    </citation>
    <scope>NUCLEOTIDE SEQUENCE [LARGE SCALE GENOMIC DNA]</scope>
    <source>
        <strain evidence="4 5">SYSU_K30003</strain>
    </source>
</reference>
<dbReference type="PROSITE" id="PS00175">
    <property type="entry name" value="PG_MUTASE"/>
    <property type="match status" value="1"/>
</dbReference>
<dbReference type="AlphaFoldDB" id="A0A5R9GDP0"/>
<dbReference type="GO" id="GO:0005737">
    <property type="term" value="C:cytoplasm"/>
    <property type="evidence" value="ECO:0007669"/>
    <property type="project" value="TreeGrafter"/>
</dbReference>
<dbReference type="CDD" id="cd07067">
    <property type="entry name" value="HP_PGM_like"/>
    <property type="match status" value="1"/>
</dbReference>
<dbReference type="PIRSF" id="PIRSF000709">
    <property type="entry name" value="6PFK_2-Ptase"/>
    <property type="match status" value="1"/>
</dbReference>
<proteinExistence type="predicted"/>
<evidence type="ECO:0000256" key="2">
    <source>
        <dbReference type="ARBA" id="ARBA00023235"/>
    </source>
</evidence>
<name>A0A5R9GDP0_9BACL</name>
<dbReference type="RefSeq" id="WP_138193867.1">
    <property type="nucleotide sequence ID" value="NZ_VCIW01000005.1"/>
</dbReference>
<evidence type="ECO:0000256" key="3">
    <source>
        <dbReference type="PIRSR" id="PIRSR613078-2"/>
    </source>
</evidence>
<dbReference type="InterPro" id="IPR029033">
    <property type="entry name" value="His_PPase_superfam"/>
</dbReference>
<sequence length="177" mass="19831">MIFVIRHGQTDWNKEGRLQGRQGLPLNEMGKAQAANLRDILKDTRFDIVFSSPQERAIQTAEIVTGLSVSVDSRLDVYDLGEADGLKRSEVRLHGHIPDPHFYRGVEDARAFMKRIFDFMNELQSNLDMKDANLLISGHRCTTGCIGAYFNGLPSDGNILKYASENGGYKTYTFISG</sequence>
<dbReference type="PANTHER" id="PTHR48100:SF1">
    <property type="entry name" value="HISTIDINE PHOSPHATASE FAMILY PROTEIN-RELATED"/>
    <property type="match status" value="1"/>
</dbReference>
<keyword evidence="5" id="KW-1185">Reference proteome</keyword>
<comment type="caution">
    <text evidence="4">The sequence shown here is derived from an EMBL/GenBank/DDBJ whole genome shotgun (WGS) entry which is preliminary data.</text>
</comment>
<dbReference type="PANTHER" id="PTHR48100">
    <property type="entry name" value="BROAD-SPECIFICITY PHOSPHATASE YOR283W-RELATED"/>
    <property type="match status" value="1"/>
</dbReference>
<organism evidence="4 5">
    <name type="scientific">Paenibacillus antri</name>
    <dbReference type="NCBI Taxonomy" id="2582848"/>
    <lineage>
        <taxon>Bacteria</taxon>
        <taxon>Bacillati</taxon>
        <taxon>Bacillota</taxon>
        <taxon>Bacilli</taxon>
        <taxon>Bacillales</taxon>
        <taxon>Paenibacillaceae</taxon>
        <taxon>Paenibacillus</taxon>
    </lineage>
</organism>
<dbReference type="EMBL" id="VCIW01000005">
    <property type="protein sequence ID" value="TLS52210.1"/>
    <property type="molecule type" value="Genomic_DNA"/>
</dbReference>
<dbReference type="SMART" id="SM00855">
    <property type="entry name" value="PGAM"/>
    <property type="match status" value="1"/>
</dbReference>
<protein>
    <submittedName>
        <fullName evidence="4">Histidine phosphatase family protein</fullName>
    </submittedName>
</protein>
<dbReference type="Pfam" id="PF00300">
    <property type="entry name" value="His_Phos_1"/>
    <property type="match status" value="1"/>
</dbReference>
<feature type="binding site" evidence="3">
    <location>
        <begin position="6"/>
        <end position="13"/>
    </location>
    <ligand>
        <name>substrate</name>
    </ligand>
</feature>
<dbReference type="SUPFAM" id="SSF53254">
    <property type="entry name" value="Phosphoglycerate mutase-like"/>
    <property type="match status" value="1"/>
</dbReference>
<dbReference type="InterPro" id="IPR001345">
    <property type="entry name" value="PG/BPGM_mutase_AS"/>
</dbReference>
<keyword evidence="1" id="KW-0324">Glycolysis</keyword>
<dbReference type="Gene3D" id="3.40.50.1240">
    <property type="entry name" value="Phosphoglycerate mutase-like"/>
    <property type="match status" value="1"/>
</dbReference>
<evidence type="ECO:0000313" key="4">
    <source>
        <dbReference type="EMBL" id="TLS52210.1"/>
    </source>
</evidence>
<keyword evidence="2" id="KW-0413">Isomerase</keyword>
<feature type="binding site" evidence="3">
    <location>
        <position position="56"/>
    </location>
    <ligand>
        <name>substrate</name>
    </ligand>
</feature>
<dbReference type="GO" id="GO:0016791">
    <property type="term" value="F:phosphatase activity"/>
    <property type="evidence" value="ECO:0007669"/>
    <property type="project" value="TreeGrafter"/>
</dbReference>
<evidence type="ECO:0000313" key="5">
    <source>
        <dbReference type="Proteomes" id="UP000309676"/>
    </source>
</evidence>
<dbReference type="InterPro" id="IPR050275">
    <property type="entry name" value="PGM_Phosphatase"/>
</dbReference>
<dbReference type="InterPro" id="IPR013078">
    <property type="entry name" value="His_Pase_superF_clade-1"/>
</dbReference>
<dbReference type="OrthoDB" id="9782128at2"/>
<accession>A0A5R9GDP0</accession>
<gene>
    <name evidence="4" type="ORF">FE782_09540</name>
</gene>
<dbReference type="Proteomes" id="UP000309676">
    <property type="component" value="Unassembled WGS sequence"/>
</dbReference>